<keyword evidence="4" id="KW-1185">Reference proteome</keyword>
<dbReference type="GO" id="GO:0009691">
    <property type="term" value="P:cytokinin biosynthetic process"/>
    <property type="evidence" value="ECO:0007669"/>
    <property type="project" value="UniProtKB-UniRule"/>
</dbReference>
<dbReference type="OrthoDB" id="9801098at2"/>
<organism evidence="3 4">
    <name type="scientific">Syntrophus gentianae</name>
    <dbReference type="NCBI Taxonomy" id="43775"/>
    <lineage>
        <taxon>Bacteria</taxon>
        <taxon>Pseudomonadati</taxon>
        <taxon>Thermodesulfobacteriota</taxon>
        <taxon>Syntrophia</taxon>
        <taxon>Syntrophales</taxon>
        <taxon>Syntrophaceae</taxon>
        <taxon>Syntrophus</taxon>
    </lineage>
</organism>
<evidence type="ECO:0000256" key="2">
    <source>
        <dbReference type="RuleBase" id="RU363015"/>
    </source>
</evidence>
<evidence type="ECO:0000256" key="1">
    <source>
        <dbReference type="ARBA" id="ARBA00000274"/>
    </source>
</evidence>
<dbReference type="STRING" id="43775.SAMN04489760_101135"/>
<dbReference type="InterPro" id="IPR005269">
    <property type="entry name" value="LOG"/>
</dbReference>
<proteinExistence type="inferred from homology"/>
<dbReference type="PANTHER" id="PTHR43393:SF2">
    <property type="entry name" value="CYTOKININ RIBOSIDE 5'-MONOPHOSPHATE PHOSPHORIBOHYDROLASE"/>
    <property type="match status" value="1"/>
</dbReference>
<comment type="catalytic activity">
    <reaction evidence="1">
        <text>AMP + H2O = D-ribose 5-phosphate + adenine</text>
        <dbReference type="Rhea" id="RHEA:20129"/>
        <dbReference type="ChEBI" id="CHEBI:15377"/>
        <dbReference type="ChEBI" id="CHEBI:16708"/>
        <dbReference type="ChEBI" id="CHEBI:78346"/>
        <dbReference type="ChEBI" id="CHEBI:456215"/>
        <dbReference type="EC" id="3.2.2.4"/>
    </reaction>
</comment>
<name>A0A1H7UEN9_9BACT</name>
<keyword evidence="2" id="KW-0378">Hydrolase</keyword>
<accession>A0A1H7UEN9</accession>
<dbReference type="RefSeq" id="WP_093881849.1">
    <property type="nucleotide sequence ID" value="NZ_FOBS01000001.1"/>
</dbReference>
<dbReference type="EMBL" id="FOBS01000001">
    <property type="protein sequence ID" value="SEL95256.1"/>
    <property type="molecule type" value="Genomic_DNA"/>
</dbReference>
<dbReference type="PANTHER" id="PTHR43393">
    <property type="entry name" value="CYTOKININ RIBOSIDE 5'-MONOPHOSPHATE PHOSPHORIBOHYDROLASE"/>
    <property type="match status" value="1"/>
</dbReference>
<dbReference type="Pfam" id="PF03641">
    <property type="entry name" value="Lysine_decarbox"/>
    <property type="match status" value="1"/>
</dbReference>
<evidence type="ECO:0000313" key="3">
    <source>
        <dbReference type="EMBL" id="SEL95256.1"/>
    </source>
</evidence>
<dbReference type="SUPFAM" id="SSF102405">
    <property type="entry name" value="MCP/YpsA-like"/>
    <property type="match status" value="1"/>
</dbReference>
<dbReference type="EC" id="3.2.2.n1" evidence="2"/>
<gene>
    <name evidence="3" type="ORF">SAMN04489760_101135</name>
</gene>
<dbReference type="InterPro" id="IPR031100">
    <property type="entry name" value="LOG_fam"/>
</dbReference>
<dbReference type="GO" id="GO:0008714">
    <property type="term" value="F:AMP nucleosidase activity"/>
    <property type="evidence" value="ECO:0007669"/>
    <property type="project" value="UniProtKB-EC"/>
</dbReference>
<evidence type="ECO:0000313" key="4">
    <source>
        <dbReference type="Proteomes" id="UP000198744"/>
    </source>
</evidence>
<keyword evidence="2" id="KW-0203">Cytokinin biosynthesis</keyword>
<dbReference type="GO" id="GO:0005829">
    <property type="term" value="C:cytosol"/>
    <property type="evidence" value="ECO:0007669"/>
    <property type="project" value="TreeGrafter"/>
</dbReference>
<reference evidence="3 4" key="1">
    <citation type="submission" date="2016-10" db="EMBL/GenBank/DDBJ databases">
        <authorList>
            <person name="de Groot N.N."/>
        </authorList>
    </citation>
    <scope>NUCLEOTIDE SEQUENCE [LARGE SCALE GENOMIC DNA]</scope>
    <source>
        <strain evidence="3 4">DSM 8423</strain>
    </source>
</reference>
<dbReference type="InterPro" id="IPR052341">
    <property type="entry name" value="LOG_family_nucleotidases"/>
</dbReference>
<sequence>MVEKQYLVDALSIEESWRIFRIMAEFVESIEELSTLGNAVSIFGSARVKPGDSCYQQAEYLSRRLAEKGFSVITGGGPGVMEAANKGAAEGGGKSVGMNIRLPFEQKPNPYANVSIDYKYFFIRKVMFVKYAVAYVIFPGGYGTLDELFEALTLIQTRRIKSFPVVLLGSAYWKGLMEWLSDTMLKENKILPEDLDLIRITDDPDDAVRYIQRFIIL</sequence>
<dbReference type="AlphaFoldDB" id="A0A1H7UEN9"/>
<protein>
    <recommendedName>
        <fullName evidence="2">Cytokinin riboside 5'-monophosphate phosphoribohydrolase</fullName>
        <ecNumber evidence="2">3.2.2.n1</ecNumber>
    </recommendedName>
</protein>
<dbReference type="Proteomes" id="UP000198744">
    <property type="component" value="Unassembled WGS sequence"/>
</dbReference>
<dbReference type="NCBIfam" id="TIGR00730">
    <property type="entry name" value="Rossman fold protein, TIGR00730 family"/>
    <property type="match status" value="1"/>
</dbReference>
<dbReference type="Gene3D" id="3.40.50.450">
    <property type="match status" value="1"/>
</dbReference>
<comment type="similarity">
    <text evidence="2">Belongs to the LOG family.</text>
</comment>